<keyword evidence="3" id="KW-1185">Reference proteome</keyword>
<proteinExistence type="predicted"/>
<feature type="region of interest" description="Disordered" evidence="1">
    <location>
        <begin position="1"/>
        <end position="32"/>
    </location>
</feature>
<sequence>MKNDMSKKLSSFSKSNDENNDPSGNPVSQHELNNQGFLGPIGPVGINAPALAYGAVYGSSAAVVVTAGTLVDFTSSGPSLNIAADLLANTLTVATSGIYTIHYNINLALSVISTLLSASNRIIEVALNINGTEDPASISTYSITNISGVAAALAQAGTVSRSMLRSLNSNDVVTLGFRSTSIGPGTATYTSPSLVITRIE</sequence>
<evidence type="ECO:0008006" key="4">
    <source>
        <dbReference type="Google" id="ProtNLM"/>
    </source>
</evidence>
<organism evidence="2 3">
    <name type="scientific">Peribacillus muralis</name>
    <dbReference type="NCBI Taxonomy" id="264697"/>
    <lineage>
        <taxon>Bacteria</taxon>
        <taxon>Bacillati</taxon>
        <taxon>Bacillota</taxon>
        <taxon>Bacilli</taxon>
        <taxon>Bacillales</taxon>
        <taxon>Bacillaceae</taxon>
        <taxon>Peribacillus</taxon>
    </lineage>
</organism>
<protein>
    <recommendedName>
        <fullName evidence="4">BclA C-terminal domain-containing protein</fullName>
    </recommendedName>
</protein>
<reference evidence="2 3" key="1">
    <citation type="submission" date="2016-08" db="EMBL/GenBank/DDBJ databases">
        <title>Complete genome sequence of Bacillus muralis G25-68, a strain with toxicity to nematodes.</title>
        <authorList>
            <person name="Zheng Z."/>
        </authorList>
    </citation>
    <scope>NUCLEOTIDE SEQUENCE [LARGE SCALE GENOMIC DNA]</scope>
    <source>
        <strain evidence="2 3">G25-68</strain>
    </source>
</reference>
<evidence type="ECO:0000313" key="2">
    <source>
        <dbReference type="EMBL" id="AOH55200.1"/>
    </source>
</evidence>
<dbReference type="KEGG" id="bmur:ABE28_012645"/>
<dbReference type="EMBL" id="CP017080">
    <property type="protein sequence ID" value="AOH55200.1"/>
    <property type="molecule type" value="Genomic_DNA"/>
</dbReference>
<accession>A0A1B3XPU3</accession>
<dbReference type="Gene3D" id="2.60.120.40">
    <property type="match status" value="1"/>
</dbReference>
<feature type="compositionally biased region" description="Polar residues" evidence="1">
    <location>
        <begin position="21"/>
        <end position="32"/>
    </location>
</feature>
<name>A0A1B3XPU3_9BACI</name>
<dbReference type="Proteomes" id="UP000077926">
    <property type="component" value="Chromosome"/>
</dbReference>
<dbReference type="OrthoDB" id="2873031at2"/>
<dbReference type="InterPro" id="IPR008983">
    <property type="entry name" value="Tumour_necrosis_fac-like_dom"/>
</dbReference>
<evidence type="ECO:0000313" key="3">
    <source>
        <dbReference type="Proteomes" id="UP000077926"/>
    </source>
</evidence>
<dbReference type="RefSeq" id="WP_064464754.1">
    <property type="nucleotide sequence ID" value="NZ_CP017080.1"/>
</dbReference>
<dbReference type="AlphaFoldDB" id="A0A1B3XPU3"/>
<gene>
    <name evidence="2" type="ORF">ABE28_012645</name>
</gene>
<evidence type="ECO:0000256" key="1">
    <source>
        <dbReference type="SAM" id="MobiDB-lite"/>
    </source>
</evidence>